<protein>
    <submittedName>
        <fullName evidence="2">Uncharacterized protein</fullName>
    </submittedName>
</protein>
<evidence type="ECO:0000313" key="2">
    <source>
        <dbReference type="EMBL" id="GAL69633.1"/>
    </source>
</evidence>
<dbReference type="RefSeq" id="WP_152593024.1">
    <property type="nucleotide sequence ID" value="NZ_BBNS01000002.1"/>
</dbReference>
<feature type="signal peptide" evidence="1">
    <location>
        <begin position="1"/>
        <end position="27"/>
    </location>
</feature>
<gene>
    <name evidence="2" type="ORF">JCM19302_3822</name>
</gene>
<dbReference type="AlphaFoldDB" id="A0A090W0A4"/>
<evidence type="ECO:0000256" key="1">
    <source>
        <dbReference type="SAM" id="SignalP"/>
    </source>
</evidence>
<feature type="chain" id="PRO_5001865890" evidence="1">
    <location>
        <begin position="28"/>
        <end position="130"/>
    </location>
</feature>
<organism evidence="2 3">
    <name type="scientific">Jejuia pallidilutea</name>
    <dbReference type="NCBI Taxonomy" id="504487"/>
    <lineage>
        <taxon>Bacteria</taxon>
        <taxon>Pseudomonadati</taxon>
        <taxon>Bacteroidota</taxon>
        <taxon>Flavobacteriia</taxon>
        <taxon>Flavobacteriales</taxon>
        <taxon>Flavobacteriaceae</taxon>
        <taxon>Jejuia</taxon>
    </lineage>
</organism>
<evidence type="ECO:0000313" key="3">
    <source>
        <dbReference type="Proteomes" id="UP000029646"/>
    </source>
</evidence>
<comment type="caution">
    <text evidence="2">The sequence shown here is derived from an EMBL/GenBank/DDBJ whole genome shotgun (WGS) entry which is preliminary data.</text>
</comment>
<reference evidence="2 3" key="1">
    <citation type="journal article" date="2014" name="Genome Announc.">
        <title>Draft Genome Sequence of Marine Flavobacterium Jejuia pallidilutea Strain 11shimoA1 and Pigmentation Mutants.</title>
        <authorList>
            <person name="Takatani N."/>
            <person name="Nakanishi M."/>
            <person name="Meirelles P."/>
            <person name="Mino S."/>
            <person name="Suda W."/>
            <person name="Oshima K."/>
            <person name="Hattori M."/>
            <person name="Ohkuma M."/>
            <person name="Hosokawa M."/>
            <person name="Miyashita K."/>
            <person name="Thompson F.L."/>
            <person name="Niwa A."/>
            <person name="Sawabe T."/>
            <person name="Sawabe T."/>
        </authorList>
    </citation>
    <scope>NUCLEOTIDE SEQUENCE [LARGE SCALE GENOMIC DNA]</scope>
    <source>
        <strain evidence="3">JCM19302</strain>
    </source>
</reference>
<proteinExistence type="predicted"/>
<dbReference type="Proteomes" id="UP000029646">
    <property type="component" value="Unassembled WGS sequence"/>
</dbReference>
<keyword evidence="1" id="KW-0732">Signal</keyword>
<accession>A0A090W0A4</accession>
<sequence>MRKIKLLSFLCIVFTFAILCQDLNAQALEKKIALRTQIEKSDMIVEGKVVAKRSVWDDDKKLIYTLNTVKIYKVFKGNLLNTMDVVTVGGFVGLKGVMAYPSLKLYIGDIGVFMLNKNKTPFSKTFKCKE</sequence>
<name>A0A090W0A4_9FLAO</name>
<dbReference type="EMBL" id="BBNS01000002">
    <property type="protein sequence ID" value="GAL69633.1"/>
    <property type="molecule type" value="Genomic_DNA"/>
</dbReference>